<name>A0A1Y1M3Y5_PHOPY</name>
<dbReference type="Gene3D" id="3.40.140.10">
    <property type="entry name" value="Cytidine Deaminase, domain 2"/>
    <property type="match status" value="1"/>
</dbReference>
<dbReference type="EMBL" id="GEZM01042644">
    <property type="protein sequence ID" value="JAV79748.1"/>
    <property type="molecule type" value="Transcribed_RNA"/>
</dbReference>
<reference evidence="3 4" key="2">
    <citation type="journal article" date="2018" name="Elife">
        <title>Firefly genomes illuminate parallel origins of bioluminescence in beetles.</title>
        <authorList>
            <person name="Fallon T.R."/>
            <person name="Lower S.E."/>
            <person name="Chang C.H."/>
            <person name="Bessho-Uehara M."/>
            <person name="Martin G.J."/>
            <person name="Bewick A.J."/>
            <person name="Behringer M."/>
            <person name="Debat H.J."/>
            <person name="Wong I."/>
            <person name="Day J.C."/>
            <person name="Suvorov A."/>
            <person name="Silva C.J."/>
            <person name="Stanger-Hall K.F."/>
            <person name="Hall D.W."/>
            <person name="Schmitz R.J."/>
            <person name="Nelson D.R."/>
            <person name="Lewis S.M."/>
            <person name="Shigenobu S."/>
            <person name="Bybee S.M."/>
            <person name="Larracuente A.M."/>
            <person name="Oba Y."/>
            <person name="Weng J.K."/>
        </authorList>
    </citation>
    <scope>NUCLEOTIDE SEQUENCE [LARGE SCALE GENOMIC DNA]</scope>
    <source>
        <strain evidence="3">1611_PpyrPB1</strain>
        <tissue evidence="3">Whole body</tissue>
    </source>
</reference>
<organism evidence="2">
    <name type="scientific">Photinus pyralis</name>
    <name type="common">Common eastern firefly</name>
    <name type="synonym">Lampyris pyralis</name>
    <dbReference type="NCBI Taxonomy" id="7054"/>
    <lineage>
        <taxon>Eukaryota</taxon>
        <taxon>Metazoa</taxon>
        <taxon>Ecdysozoa</taxon>
        <taxon>Arthropoda</taxon>
        <taxon>Hexapoda</taxon>
        <taxon>Insecta</taxon>
        <taxon>Pterygota</taxon>
        <taxon>Neoptera</taxon>
        <taxon>Endopterygota</taxon>
        <taxon>Coleoptera</taxon>
        <taxon>Polyphaga</taxon>
        <taxon>Elateriformia</taxon>
        <taxon>Elateroidea</taxon>
        <taxon>Lampyridae</taxon>
        <taxon>Lampyrinae</taxon>
        <taxon>Photinus</taxon>
    </lineage>
</organism>
<dbReference type="SMART" id="SM00232">
    <property type="entry name" value="JAB_MPN"/>
    <property type="match status" value="1"/>
</dbReference>
<dbReference type="EMBL" id="VVIM01000008">
    <property type="protein sequence ID" value="KAB0794590.1"/>
    <property type="molecule type" value="Genomic_DNA"/>
</dbReference>
<dbReference type="InterPro" id="IPR037518">
    <property type="entry name" value="MPN"/>
</dbReference>
<dbReference type="PANTHER" id="PTHR10410">
    <property type="entry name" value="EUKARYOTIC TRANSLATION INITIATION FACTOR 3 -RELATED"/>
    <property type="match status" value="1"/>
</dbReference>
<dbReference type="AlphaFoldDB" id="A0A1Y1M3Y5"/>
<keyword evidence="4" id="KW-1185">Reference proteome</keyword>
<evidence type="ECO:0000313" key="4">
    <source>
        <dbReference type="Proteomes" id="UP000327044"/>
    </source>
</evidence>
<reference evidence="2" key="1">
    <citation type="journal article" date="2016" name="Sci. Rep.">
        <title>Molecular characterization of firefly nuptial gifts: a multi-omics approach sheds light on postcopulatory sexual selection.</title>
        <authorList>
            <person name="Al-Wathiqui N."/>
            <person name="Fallon T.R."/>
            <person name="South A."/>
            <person name="Weng J.K."/>
            <person name="Lewis S.M."/>
        </authorList>
    </citation>
    <scope>NUCLEOTIDE SEQUENCE</scope>
</reference>
<evidence type="ECO:0000313" key="2">
    <source>
        <dbReference type="EMBL" id="JAV79748.1"/>
    </source>
</evidence>
<sequence>MSENHVSFLRKVFLSADVYAVCLQHALSTEKEEVMGLLIGELDRENASSHISACVILHRSDKQPDRVEISPEQLCEAAIYAEELKQKLNRPMRVLGWYHSHPHITVWPSHVDLRTQSQYQIMEPLFVGLIFSVFSSDSGSTYNKVDLTCFQARGNSDDNMHRREIAIAIRPSCLHEYNLKALMDLPNILMKEVLSVSHEINYGTDEFAKLHNSALKALQLTEVASSVTLPMCDLLQMRLNSVTARIKEVQMIRDKLKEQVEAMSR</sequence>
<gene>
    <name evidence="3" type="ORF">PPYR_11429</name>
</gene>
<feature type="domain" description="MPN" evidence="1">
    <location>
        <begin position="12"/>
        <end position="156"/>
    </location>
</feature>
<dbReference type="PROSITE" id="PS50249">
    <property type="entry name" value="MPN"/>
    <property type="match status" value="1"/>
</dbReference>
<dbReference type="InParanoid" id="A0A1Y1M3Y5"/>
<dbReference type="InterPro" id="IPR050242">
    <property type="entry name" value="JAMM_MPN+_peptidase_M67A"/>
</dbReference>
<dbReference type="Pfam" id="PF18110">
    <property type="entry name" value="BRCC36_C"/>
    <property type="match status" value="1"/>
</dbReference>
<dbReference type="SUPFAM" id="SSF102712">
    <property type="entry name" value="JAB1/MPN domain"/>
    <property type="match status" value="1"/>
</dbReference>
<evidence type="ECO:0000313" key="3">
    <source>
        <dbReference type="EMBL" id="KAB0794590.1"/>
    </source>
</evidence>
<dbReference type="InterPro" id="IPR040749">
    <property type="entry name" value="BRCC36_C"/>
</dbReference>
<dbReference type="InterPro" id="IPR000555">
    <property type="entry name" value="JAMM/MPN+_dom"/>
</dbReference>
<dbReference type="Proteomes" id="UP000327044">
    <property type="component" value="Unassembled WGS sequence"/>
</dbReference>
<protein>
    <recommendedName>
        <fullName evidence="1">MPN domain-containing protein</fullName>
    </recommendedName>
</protein>
<dbReference type="Pfam" id="PF01398">
    <property type="entry name" value="JAB"/>
    <property type="match status" value="1"/>
</dbReference>
<dbReference type="GO" id="GO:0008237">
    <property type="term" value="F:metallopeptidase activity"/>
    <property type="evidence" value="ECO:0007669"/>
    <property type="project" value="InterPro"/>
</dbReference>
<accession>A0A1Y1M3Y5</accession>
<proteinExistence type="predicted"/>
<dbReference type="OrthoDB" id="446074at2759"/>
<reference evidence="3" key="3">
    <citation type="submission" date="2019-08" db="EMBL/GenBank/DDBJ databases">
        <authorList>
            <consortium name="Photinus pyralis genome working group"/>
            <person name="Fallon T.R."/>
            <person name="Sander Lower S.E."/>
            <person name="Weng J.-K."/>
        </authorList>
    </citation>
    <scope>NUCLEOTIDE SEQUENCE</scope>
    <source>
        <strain evidence="3">1611_PpyrPB1</strain>
        <tissue evidence="3">Whole body</tissue>
    </source>
</reference>
<evidence type="ECO:0000259" key="1">
    <source>
        <dbReference type="PROSITE" id="PS50249"/>
    </source>
</evidence>